<dbReference type="GO" id="GO:0004386">
    <property type="term" value="F:helicase activity"/>
    <property type="evidence" value="ECO:0007669"/>
    <property type="project" value="UniProtKB-KW"/>
</dbReference>
<protein>
    <submittedName>
        <fullName evidence="12">Endoribonuclease Dicer</fullName>
    </submittedName>
</protein>
<dbReference type="InterPro" id="IPR011545">
    <property type="entry name" value="DEAD/DEAH_box_helicase_dom"/>
</dbReference>
<dbReference type="Gene3D" id="1.10.1520.10">
    <property type="entry name" value="Ribonuclease III domain"/>
    <property type="match status" value="2"/>
</dbReference>
<dbReference type="SUPFAM" id="SSF69065">
    <property type="entry name" value="RNase III domain-like"/>
    <property type="match status" value="2"/>
</dbReference>
<dbReference type="PANTHER" id="PTHR14950">
    <property type="entry name" value="DICER-RELATED"/>
    <property type="match status" value="1"/>
</dbReference>
<dbReference type="Pfam" id="PF00270">
    <property type="entry name" value="DEAD"/>
    <property type="match status" value="1"/>
</dbReference>
<evidence type="ECO:0000256" key="3">
    <source>
        <dbReference type="ARBA" id="ARBA00022801"/>
    </source>
</evidence>
<feature type="domain" description="Helicase C-terminal" evidence="10">
    <location>
        <begin position="303"/>
        <end position="490"/>
    </location>
</feature>
<dbReference type="eggNOG" id="KOG0701">
    <property type="taxonomic scope" value="Eukaryota"/>
</dbReference>
<feature type="region of interest" description="Disordered" evidence="7">
    <location>
        <begin position="1345"/>
        <end position="1393"/>
    </location>
</feature>
<name>M7XI42_RHOT1</name>
<dbReference type="CDD" id="cd18034">
    <property type="entry name" value="DEXHc_dicer"/>
    <property type="match status" value="1"/>
</dbReference>
<feature type="compositionally biased region" description="Acidic residues" evidence="7">
    <location>
        <begin position="1376"/>
        <end position="1393"/>
    </location>
</feature>
<keyword evidence="4" id="KW-0347">Helicase</keyword>
<dbReference type="GO" id="GO:0004525">
    <property type="term" value="F:ribonuclease III activity"/>
    <property type="evidence" value="ECO:0007669"/>
    <property type="project" value="InterPro"/>
</dbReference>
<dbReference type="GO" id="GO:0005524">
    <property type="term" value="F:ATP binding"/>
    <property type="evidence" value="ECO:0007669"/>
    <property type="project" value="UniProtKB-KW"/>
</dbReference>
<accession>M7XI42</accession>
<dbReference type="InterPro" id="IPR036389">
    <property type="entry name" value="RNase_III_sf"/>
</dbReference>
<sequence length="1406" mass="155613">MAAEALVPRAYQEDVTRSALERNVVVRADTGSGKTFIAVLLIRAIAAQPRQIDDHTLIIFLTPTVTLVHQQASVLEAATTLRVKSFVGASGVDVWKTERWREELSTTDIAVLTPQVWLNALSAGYFDLRNVSLMVFDEAHHAQKRHPAAEILRQHYHPLKQRGERVPKILGLTASPIWNVKQPWKAVAELESNLDARILEISSDHRAELEAHTPSAQEQLVTHSPTPPDVAADAGLARLLLYNVPGPPNAEQAGRFEKRLIAAYRLFGTAGARLLLYEATPTTPPACDSPAILSSTSDELSPKVKALVASLEPYSRDPNAHIIVFVEQRHHASVLVELIKRIDSLRGWTRPAALVGHGREGWGRGNGPDLAELGMAISRSSRRSWPRSYNLVVATRVAEEGLDIQKVNVVVRFDALTTITGYVQSRGRARASDARYIVIAEEGSPEAAKYKEYVAQEAALRDMYERRDELPDDPLEPELDNLPTYSTAKGALLTHQSAIPTLAEFFQLLRYDVWSTVVKPEFALSAAGPPWFATLTVPKTAALDRTVFVSDPMPTKKAAKQRAAFEVCLALHRAGALDDHLLPIREKAGKGSKDADGREVNVEPIPAHLDLELPNNFGNVWNSKQAFVHVVEISLPNIDQPCRLALVSGRVLPAIELLTLFTREGTPFAVKGVATSSHDWPSDDERDERLAQLEAFNRTCTRIVLNRRIEDDVCFFALWAPVDTAGQIDWAALDRAFSPLDIEKVKPGDLVVVPLRRPTARIGRYLDVRTDVDSTSPTHEIEPDSPTSKRKLIARYPDYHVYLKVAYDYHGSKEGIPEPVVRYEPLDVRPHNALVPPEQRFELQPKPYAHNRNFPVSMIQQTTLPLAFFSAFSLVPSLNRSFLETAAAVDTVQRFDLPANPPLTLVQALTAPSCCRGFDYQLLETLGDSALKVATSIHIYLEYPRGDENRLTRLRENSVGNLFLRRRAIDTGFASSIIPYTLRSSTFVPETSDDADVSADGLSIKKRLSRRLLSDVVEAILGAAALVSFDTAMQVGDRLGLCFGGITPWSDRPSGKSVLANLSQAAGPAFRKIEEAFGYRFERGGQLLKQALTHRSFVDQSASFYEREEYLGDSLLDWWTTLRLYQLFPNSTPGKLSYVRSMLVSNGVLALLAVKKLDLHKMILHSSPPLETALREAAEQGKRFEYADVPTGALTWLWDPPKVLGDVLEALLAVVFLDCGMQLEPVLEVLDRLYADIMPHIKESDARDPYSRFLIWKAKRGCTHLSLKVTSLTDTAPTLPKSPYMSARILIQPTYTALVTFHGEIRASQTSSSKAVSRQLAAKAALEVLAGEAGARCDCVKEKAKKPIEEDEGADQDGSDGGASSEQSTNSALVVFDEETKEEEEQTEAAEAQDEAIDLLVRIREY</sequence>
<evidence type="ECO:0000259" key="8">
    <source>
        <dbReference type="PROSITE" id="PS50142"/>
    </source>
</evidence>
<dbReference type="PROSITE" id="PS51194">
    <property type="entry name" value="HELICASE_CTER"/>
    <property type="match status" value="1"/>
</dbReference>
<organism evidence="12 13">
    <name type="scientific">Rhodotorula toruloides (strain NP11)</name>
    <name type="common">Yeast</name>
    <name type="synonym">Rhodosporidium toruloides</name>
    <dbReference type="NCBI Taxonomy" id="1130832"/>
    <lineage>
        <taxon>Eukaryota</taxon>
        <taxon>Fungi</taxon>
        <taxon>Dikarya</taxon>
        <taxon>Basidiomycota</taxon>
        <taxon>Pucciniomycotina</taxon>
        <taxon>Microbotryomycetes</taxon>
        <taxon>Sporidiobolales</taxon>
        <taxon>Sporidiobolaceae</taxon>
        <taxon>Rhodotorula</taxon>
    </lineage>
</organism>
<evidence type="ECO:0000256" key="5">
    <source>
        <dbReference type="ARBA" id="ARBA00022840"/>
    </source>
</evidence>
<evidence type="ECO:0000256" key="1">
    <source>
        <dbReference type="ARBA" id="ARBA00022737"/>
    </source>
</evidence>
<dbReference type="GO" id="GO:0005737">
    <property type="term" value="C:cytoplasm"/>
    <property type="evidence" value="ECO:0007669"/>
    <property type="project" value="TreeGrafter"/>
</dbReference>
<dbReference type="EMBL" id="KB722647">
    <property type="protein sequence ID" value="EMS23564.1"/>
    <property type="molecule type" value="Genomic_DNA"/>
</dbReference>
<dbReference type="CDD" id="cd00593">
    <property type="entry name" value="RIBOc"/>
    <property type="match status" value="2"/>
</dbReference>
<dbReference type="Gene3D" id="3.30.160.380">
    <property type="entry name" value="Dicer dimerisation domain"/>
    <property type="match status" value="1"/>
</dbReference>
<feature type="domain" description="RNase III" evidence="8">
    <location>
        <begin position="893"/>
        <end position="1026"/>
    </location>
</feature>
<dbReference type="InterPro" id="IPR038248">
    <property type="entry name" value="Dicer_dimer_sf"/>
</dbReference>
<keyword evidence="6" id="KW-0694">RNA-binding</keyword>
<dbReference type="Pfam" id="PF00636">
    <property type="entry name" value="Ribonuclease_3"/>
    <property type="match status" value="2"/>
</dbReference>
<dbReference type="Gene3D" id="3.40.50.300">
    <property type="entry name" value="P-loop containing nucleotide triphosphate hydrolases"/>
    <property type="match status" value="2"/>
</dbReference>
<dbReference type="PROSITE" id="PS51327">
    <property type="entry name" value="DICER_DSRBF"/>
    <property type="match status" value="1"/>
</dbReference>
<dbReference type="HOGENOM" id="CLU_000907_4_0_1"/>
<evidence type="ECO:0000259" key="9">
    <source>
        <dbReference type="PROSITE" id="PS51192"/>
    </source>
</evidence>
<evidence type="ECO:0000256" key="6">
    <source>
        <dbReference type="PROSITE-ProRule" id="PRU00657"/>
    </source>
</evidence>
<dbReference type="SMART" id="SM00487">
    <property type="entry name" value="DEXDc"/>
    <property type="match status" value="1"/>
</dbReference>
<feature type="domain" description="Helicase ATP-binding" evidence="9">
    <location>
        <begin position="15"/>
        <end position="194"/>
    </location>
</feature>
<comment type="similarity">
    <text evidence="6">Belongs to the helicase family. Dicer subfamily.</text>
</comment>
<reference evidence="12 13" key="1">
    <citation type="journal article" date="2012" name="Nat. Commun.">
        <title>A multi-omic map of the lipid-producing yeast Rhodosporidium toruloides.</title>
        <authorList>
            <person name="Zhu Z."/>
            <person name="Zhang S."/>
            <person name="Liu H."/>
            <person name="Shen H."/>
            <person name="Lin X."/>
            <person name="Yang F."/>
            <person name="Zhou Y.J."/>
            <person name="Jin G."/>
            <person name="Ye M."/>
            <person name="Zou H."/>
            <person name="Zou H."/>
            <person name="Zhao Z.K."/>
        </authorList>
    </citation>
    <scope>NUCLEOTIDE SEQUENCE [LARGE SCALE GENOMIC DNA]</scope>
    <source>
        <strain evidence="12 13">NP11</strain>
    </source>
</reference>
<keyword evidence="13" id="KW-1185">Reference proteome</keyword>
<evidence type="ECO:0000259" key="11">
    <source>
        <dbReference type="PROSITE" id="PS51327"/>
    </source>
</evidence>
<keyword evidence="5" id="KW-0067">ATP-binding</keyword>
<dbReference type="GO" id="GO:0030422">
    <property type="term" value="P:siRNA processing"/>
    <property type="evidence" value="ECO:0007669"/>
    <property type="project" value="TreeGrafter"/>
</dbReference>
<evidence type="ECO:0000313" key="12">
    <source>
        <dbReference type="EMBL" id="EMS23564.1"/>
    </source>
</evidence>
<evidence type="ECO:0000313" key="13">
    <source>
        <dbReference type="Proteomes" id="UP000016926"/>
    </source>
</evidence>
<dbReference type="GO" id="GO:0003723">
    <property type="term" value="F:RNA binding"/>
    <property type="evidence" value="ECO:0007669"/>
    <property type="project" value="UniProtKB-UniRule"/>
</dbReference>
<dbReference type="SUPFAM" id="SSF54768">
    <property type="entry name" value="dsRNA-binding domain-like"/>
    <property type="match status" value="1"/>
</dbReference>
<dbReference type="SUPFAM" id="SSF52540">
    <property type="entry name" value="P-loop containing nucleoside triphosphate hydrolases"/>
    <property type="match status" value="1"/>
</dbReference>
<dbReference type="InterPro" id="IPR005034">
    <property type="entry name" value="Dicer_dimerisation"/>
</dbReference>
<evidence type="ECO:0000259" key="10">
    <source>
        <dbReference type="PROSITE" id="PS51194"/>
    </source>
</evidence>
<proteinExistence type="inferred from homology"/>
<dbReference type="RefSeq" id="XP_016274683.1">
    <property type="nucleotide sequence ID" value="XM_016420956.1"/>
</dbReference>
<dbReference type="PANTHER" id="PTHR14950:SF37">
    <property type="entry name" value="ENDORIBONUCLEASE DICER"/>
    <property type="match status" value="1"/>
</dbReference>
<dbReference type="GO" id="GO:0005634">
    <property type="term" value="C:nucleus"/>
    <property type="evidence" value="ECO:0007669"/>
    <property type="project" value="TreeGrafter"/>
</dbReference>
<feature type="domain" description="Dicer dsRNA-binding fold" evidence="11">
    <location>
        <begin position="498"/>
        <end position="591"/>
    </location>
</feature>
<keyword evidence="2" id="KW-0547">Nucleotide-binding</keyword>
<dbReference type="InterPro" id="IPR001650">
    <property type="entry name" value="Helicase_C-like"/>
</dbReference>
<keyword evidence="1" id="KW-0677">Repeat</keyword>
<evidence type="ECO:0000256" key="2">
    <source>
        <dbReference type="ARBA" id="ARBA00022741"/>
    </source>
</evidence>
<dbReference type="GeneID" id="27371311"/>
<dbReference type="OrthoDB" id="416741at2759"/>
<dbReference type="Pfam" id="PF00271">
    <property type="entry name" value="Helicase_C"/>
    <property type="match status" value="1"/>
</dbReference>
<dbReference type="Pfam" id="PF03368">
    <property type="entry name" value="Dicer_dimer"/>
    <property type="match status" value="1"/>
</dbReference>
<feature type="compositionally biased region" description="Acidic residues" evidence="7">
    <location>
        <begin position="1349"/>
        <end position="1358"/>
    </location>
</feature>
<dbReference type="InterPro" id="IPR000999">
    <property type="entry name" value="RNase_III_dom"/>
</dbReference>
<dbReference type="Proteomes" id="UP000016926">
    <property type="component" value="Unassembled WGS sequence"/>
</dbReference>
<gene>
    <name evidence="12" type="ORF">RHTO_07298</name>
</gene>
<dbReference type="SMART" id="SM00535">
    <property type="entry name" value="RIBOc"/>
    <property type="match status" value="2"/>
</dbReference>
<dbReference type="InterPro" id="IPR027417">
    <property type="entry name" value="P-loop_NTPase"/>
</dbReference>
<dbReference type="InterPro" id="IPR014001">
    <property type="entry name" value="Helicase_ATP-bd"/>
</dbReference>
<evidence type="ECO:0000256" key="7">
    <source>
        <dbReference type="SAM" id="MobiDB-lite"/>
    </source>
</evidence>
<evidence type="ECO:0000256" key="4">
    <source>
        <dbReference type="ARBA" id="ARBA00022806"/>
    </source>
</evidence>
<keyword evidence="3" id="KW-0378">Hydrolase</keyword>
<dbReference type="PROSITE" id="PS50142">
    <property type="entry name" value="RNASE_3_2"/>
    <property type="match status" value="2"/>
</dbReference>
<dbReference type="SMART" id="SM00490">
    <property type="entry name" value="HELICc"/>
    <property type="match status" value="1"/>
</dbReference>
<feature type="domain" description="RNase III" evidence="8">
    <location>
        <begin position="1070"/>
        <end position="1220"/>
    </location>
</feature>
<dbReference type="PROSITE" id="PS51192">
    <property type="entry name" value="HELICASE_ATP_BIND_1"/>
    <property type="match status" value="1"/>
</dbReference>